<evidence type="ECO:0000313" key="2">
    <source>
        <dbReference type="Proteomes" id="UP000003947"/>
    </source>
</evidence>
<dbReference type="Pfam" id="PF13773">
    <property type="entry name" value="DUF4170"/>
    <property type="match status" value="1"/>
</dbReference>
<evidence type="ECO:0008006" key="3">
    <source>
        <dbReference type="Google" id="ProtNLM"/>
    </source>
</evidence>
<dbReference type="PATRIC" id="fig|864069.3.peg.6414"/>
<gene>
    <name evidence="1" type="ORF">MicloDRAFT_00059830</name>
</gene>
<proteinExistence type="predicted"/>
<dbReference type="EMBL" id="JH660647">
    <property type="protein sequence ID" value="EIM25261.1"/>
    <property type="molecule type" value="Genomic_DNA"/>
</dbReference>
<dbReference type="eggNOG" id="ENOG5033I2W">
    <property type="taxonomic scope" value="Bacteria"/>
</dbReference>
<dbReference type="HOGENOM" id="CLU_193733_0_0_5"/>
<dbReference type="AlphaFoldDB" id="I4YMR9"/>
<dbReference type="InterPro" id="IPR025226">
    <property type="entry name" value="DUF4170"/>
</dbReference>
<accession>I4YMR9</accession>
<organism evidence="1 2">
    <name type="scientific">Microvirga lotononidis</name>
    <dbReference type="NCBI Taxonomy" id="864069"/>
    <lineage>
        <taxon>Bacteria</taxon>
        <taxon>Pseudomonadati</taxon>
        <taxon>Pseudomonadota</taxon>
        <taxon>Alphaproteobacteria</taxon>
        <taxon>Hyphomicrobiales</taxon>
        <taxon>Methylobacteriaceae</taxon>
        <taxon>Microvirga</taxon>
    </lineage>
</organism>
<sequence>MIQSLKPFAPMETVMMKSRFWVVGGEYTSCDCETIVQGTERVVGPFDSRTEAERTWRSLSEDHRPQAQVRFTIAQEPPSTLSA</sequence>
<dbReference type="Proteomes" id="UP000003947">
    <property type="component" value="Unassembled WGS sequence"/>
</dbReference>
<name>I4YMR9_9HYPH</name>
<dbReference type="Gene3D" id="3.30.70.2400">
    <property type="entry name" value="Uncharacterised protein PF13773, DUF4170"/>
    <property type="match status" value="1"/>
</dbReference>
<keyword evidence="2" id="KW-1185">Reference proteome</keyword>
<evidence type="ECO:0000313" key="1">
    <source>
        <dbReference type="EMBL" id="EIM25261.1"/>
    </source>
</evidence>
<protein>
    <recommendedName>
        <fullName evidence="3">DUF4170 domain-containing protein</fullName>
    </recommendedName>
</protein>
<reference evidence="1 2" key="1">
    <citation type="submission" date="2012-02" db="EMBL/GenBank/DDBJ databases">
        <title>Improved High-Quality Draft sequence of Microvirga sp. WSM3557.</title>
        <authorList>
            <consortium name="US DOE Joint Genome Institute"/>
            <person name="Lucas S."/>
            <person name="Han J."/>
            <person name="Lapidus A."/>
            <person name="Cheng J.-F."/>
            <person name="Goodwin L."/>
            <person name="Pitluck S."/>
            <person name="Peters L."/>
            <person name="Zhang X."/>
            <person name="Detter J.C."/>
            <person name="Han C."/>
            <person name="Tapia R."/>
            <person name="Land M."/>
            <person name="Hauser L."/>
            <person name="Kyrpides N."/>
            <person name="Ivanova N."/>
            <person name="Pagani I."/>
            <person name="Brau L."/>
            <person name="Yates R."/>
            <person name="O'Hara G."/>
            <person name="Rui T."/>
            <person name="Howieson J."/>
            <person name="Reeve W."/>
            <person name="Woyke T."/>
        </authorList>
    </citation>
    <scope>NUCLEOTIDE SEQUENCE [LARGE SCALE GENOMIC DNA]</scope>
    <source>
        <strain evidence="1 2">WSM3557</strain>
    </source>
</reference>
<dbReference type="STRING" id="864069.MicloDRAFT_00059830"/>